<sequence length="85" mass="9874">VIFDLLGLSSRHMNTHVLRLLHQLFEIGQKKYPESLSKVFVLNSPSLFYGIWRIIKPVLNERTRNKIVICSKAMHDDLVGMLPQE</sequence>
<reference evidence="3" key="3">
    <citation type="submission" date="2016-03" db="UniProtKB">
        <authorList>
            <consortium name="EnsemblProtists"/>
        </authorList>
    </citation>
    <scope>IDENTIFICATION</scope>
</reference>
<name>L1IZ12_GUITC</name>
<gene>
    <name evidence="2" type="ORF">GUITHDRAFT_45437</name>
</gene>
<proteinExistence type="predicted"/>
<dbReference type="PaxDb" id="55529-EKX41481"/>
<reference evidence="2 4" key="1">
    <citation type="journal article" date="2012" name="Nature">
        <title>Algal genomes reveal evolutionary mosaicism and the fate of nucleomorphs.</title>
        <authorList>
            <consortium name="DOE Joint Genome Institute"/>
            <person name="Curtis B.A."/>
            <person name="Tanifuji G."/>
            <person name="Burki F."/>
            <person name="Gruber A."/>
            <person name="Irimia M."/>
            <person name="Maruyama S."/>
            <person name="Arias M.C."/>
            <person name="Ball S.G."/>
            <person name="Gile G.H."/>
            <person name="Hirakawa Y."/>
            <person name="Hopkins J.F."/>
            <person name="Kuo A."/>
            <person name="Rensing S.A."/>
            <person name="Schmutz J."/>
            <person name="Symeonidi A."/>
            <person name="Elias M."/>
            <person name="Eveleigh R.J."/>
            <person name="Herman E.K."/>
            <person name="Klute M.J."/>
            <person name="Nakayama T."/>
            <person name="Obornik M."/>
            <person name="Reyes-Prieto A."/>
            <person name="Armbrust E.V."/>
            <person name="Aves S.J."/>
            <person name="Beiko R.G."/>
            <person name="Coutinho P."/>
            <person name="Dacks J.B."/>
            <person name="Durnford D.G."/>
            <person name="Fast N.M."/>
            <person name="Green B.R."/>
            <person name="Grisdale C.J."/>
            <person name="Hempel F."/>
            <person name="Henrissat B."/>
            <person name="Hoppner M.P."/>
            <person name="Ishida K."/>
            <person name="Kim E."/>
            <person name="Koreny L."/>
            <person name="Kroth P.G."/>
            <person name="Liu Y."/>
            <person name="Malik S.B."/>
            <person name="Maier U.G."/>
            <person name="McRose D."/>
            <person name="Mock T."/>
            <person name="Neilson J.A."/>
            <person name="Onodera N.T."/>
            <person name="Poole A.M."/>
            <person name="Pritham E.J."/>
            <person name="Richards T.A."/>
            <person name="Rocap G."/>
            <person name="Roy S.W."/>
            <person name="Sarai C."/>
            <person name="Schaack S."/>
            <person name="Shirato S."/>
            <person name="Slamovits C.H."/>
            <person name="Spencer D.F."/>
            <person name="Suzuki S."/>
            <person name="Worden A.Z."/>
            <person name="Zauner S."/>
            <person name="Barry K."/>
            <person name="Bell C."/>
            <person name="Bharti A.K."/>
            <person name="Crow J.A."/>
            <person name="Grimwood J."/>
            <person name="Kramer R."/>
            <person name="Lindquist E."/>
            <person name="Lucas S."/>
            <person name="Salamov A."/>
            <person name="McFadden G.I."/>
            <person name="Lane C.E."/>
            <person name="Keeling P.J."/>
            <person name="Gray M.W."/>
            <person name="Grigoriev I.V."/>
            <person name="Archibald J.M."/>
        </authorList>
    </citation>
    <scope>NUCLEOTIDE SEQUENCE</scope>
    <source>
        <strain evidence="2 4">CCMP2712</strain>
    </source>
</reference>
<organism evidence="2">
    <name type="scientific">Guillardia theta (strain CCMP2712)</name>
    <name type="common">Cryptophyte</name>
    <dbReference type="NCBI Taxonomy" id="905079"/>
    <lineage>
        <taxon>Eukaryota</taxon>
        <taxon>Cryptophyceae</taxon>
        <taxon>Pyrenomonadales</taxon>
        <taxon>Geminigeraceae</taxon>
        <taxon>Guillardia</taxon>
    </lineage>
</organism>
<dbReference type="KEGG" id="gtt:GUITHDRAFT_45437"/>
<dbReference type="Gene3D" id="3.40.525.10">
    <property type="entry name" value="CRAL-TRIO lipid binding domain"/>
    <property type="match status" value="1"/>
</dbReference>
<evidence type="ECO:0000259" key="1">
    <source>
        <dbReference type="PROSITE" id="PS50191"/>
    </source>
</evidence>
<dbReference type="GO" id="GO:0005737">
    <property type="term" value="C:cytoplasm"/>
    <property type="evidence" value="ECO:0007669"/>
    <property type="project" value="TreeGrafter"/>
</dbReference>
<dbReference type="EnsemblProtists" id="EKX41481">
    <property type="protein sequence ID" value="EKX41481"/>
    <property type="gene ID" value="GUITHDRAFT_45437"/>
</dbReference>
<evidence type="ECO:0000313" key="3">
    <source>
        <dbReference type="EnsemblProtists" id="EKX41481"/>
    </source>
</evidence>
<dbReference type="AlphaFoldDB" id="L1IZ12"/>
<evidence type="ECO:0000313" key="4">
    <source>
        <dbReference type="Proteomes" id="UP000011087"/>
    </source>
</evidence>
<reference evidence="4" key="2">
    <citation type="submission" date="2012-11" db="EMBL/GenBank/DDBJ databases">
        <authorList>
            <person name="Kuo A."/>
            <person name="Curtis B.A."/>
            <person name="Tanifuji G."/>
            <person name="Burki F."/>
            <person name="Gruber A."/>
            <person name="Irimia M."/>
            <person name="Maruyama S."/>
            <person name="Arias M.C."/>
            <person name="Ball S.G."/>
            <person name="Gile G.H."/>
            <person name="Hirakawa Y."/>
            <person name="Hopkins J.F."/>
            <person name="Rensing S.A."/>
            <person name="Schmutz J."/>
            <person name="Symeonidi A."/>
            <person name="Elias M."/>
            <person name="Eveleigh R.J."/>
            <person name="Herman E.K."/>
            <person name="Klute M.J."/>
            <person name="Nakayama T."/>
            <person name="Obornik M."/>
            <person name="Reyes-Prieto A."/>
            <person name="Armbrust E.V."/>
            <person name="Aves S.J."/>
            <person name="Beiko R.G."/>
            <person name="Coutinho P."/>
            <person name="Dacks J.B."/>
            <person name="Durnford D.G."/>
            <person name="Fast N.M."/>
            <person name="Green B.R."/>
            <person name="Grisdale C."/>
            <person name="Hempe F."/>
            <person name="Henrissat B."/>
            <person name="Hoppner M.P."/>
            <person name="Ishida K.-I."/>
            <person name="Kim E."/>
            <person name="Koreny L."/>
            <person name="Kroth P.G."/>
            <person name="Liu Y."/>
            <person name="Malik S.-B."/>
            <person name="Maier U.G."/>
            <person name="McRose D."/>
            <person name="Mock T."/>
            <person name="Neilson J.A."/>
            <person name="Onodera N.T."/>
            <person name="Poole A.M."/>
            <person name="Pritham E.J."/>
            <person name="Richards T.A."/>
            <person name="Rocap G."/>
            <person name="Roy S.W."/>
            <person name="Sarai C."/>
            <person name="Schaack S."/>
            <person name="Shirato S."/>
            <person name="Slamovits C.H."/>
            <person name="Spencer D.F."/>
            <person name="Suzuki S."/>
            <person name="Worden A.Z."/>
            <person name="Zauner S."/>
            <person name="Barry K."/>
            <person name="Bell C."/>
            <person name="Bharti A.K."/>
            <person name="Crow J.A."/>
            <person name="Grimwood J."/>
            <person name="Kramer R."/>
            <person name="Lindquist E."/>
            <person name="Lucas S."/>
            <person name="Salamov A."/>
            <person name="McFadden G.I."/>
            <person name="Lane C.E."/>
            <person name="Keeling P.J."/>
            <person name="Gray M.W."/>
            <person name="Grigoriev I.V."/>
            <person name="Archibald J.M."/>
        </authorList>
    </citation>
    <scope>NUCLEOTIDE SEQUENCE</scope>
    <source>
        <strain evidence="4">CCMP2712</strain>
    </source>
</reference>
<dbReference type="STRING" id="905079.L1IZ12"/>
<dbReference type="PANTHER" id="PTHR23324:SF83">
    <property type="entry name" value="SEC14-LIKE PROTEIN 2"/>
    <property type="match status" value="1"/>
</dbReference>
<dbReference type="HOGENOM" id="CLU_2519511_0_0_1"/>
<dbReference type="OrthoDB" id="1434354at2759"/>
<accession>L1IZ12</accession>
<dbReference type="Proteomes" id="UP000011087">
    <property type="component" value="Unassembled WGS sequence"/>
</dbReference>
<dbReference type="GeneID" id="17298145"/>
<feature type="non-terminal residue" evidence="2">
    <location>
        <position position="1"/>
    </location>
</feature>
<dbReference type="RefSeq" id="XP_005828461.1">
    <property type="nucleotide sequence ID" value="XM_005828404.1"/>
</dbReference>
<keyword evidence="4" id="KW-1185">Reference proteome</keyword>
<dbReference type="OMA" id="AMFEANY"/>
<dbReference type="InterPro" id="IPR036865">
    <property type="entry name" value="CRAL-TRIO_dom_sf"/>
</dbReference>
<dbReference type="Pfam" id="PF00650">
    <property type="entry name" value="CRAL_TRIO"/>
    <property type="match status" value="1"/>
</dbReference>
<protein>
    <recommendedName>
        <fullName evidence="1">CRAL-TRIO domain-containing protein</fullName>
    </recommendedName>
</protein>
<evidence type="ECO:0000313" key="2">
    <source>
        <dbReference type="EMBL" id="EKX41481.1"/>
    </source>
</evidence>
<dbReference type="PROSITE" id="PS50191">
    <property type="entry name" value="CRAL_TRIO"/>
    <property type="match status" value="1"/>
</dbReference>
<dbReference type="InterPro" id="IPR051064">
    <property type="entry name" value="SEC14/CRAL-TRIO_domain"/>
</dbReference>
<feature type="non-terminal residue" evidence="2">
    <location>
        <position position="85"/>
    </location>
</feature>
<dbReference type="InterPro" id="IPR001251">
    <property type="entry name" value="CRAL-TRIO_dom"/>
</dbReference>
<feature type="domain" description="CRAL-TRIO" evidence="1">
    <location>
        <begin position="1"/>
        <end position="85"/>
    </location>
</feature>
<dbReference type="SUPFAM" id="SSF52087">
    <property type="entry name" value="CRAL/TRIO domain"/>
    <property type="match status" value="1"/>
</dbReference>
<dbReference type="EMBL" id="JH993023">
    <property type="protein sequence ID" value="EKX41481.1"/>
    <property type="molecule type" value="Genomic_DNA"/>
</dbReference>
<dbReference type="PANTHER" id="PTHR23324">
    <property type="entry name" value="SEC14 RELATED PROTEIN"/>
    <property type="match status" value="1"/>
</dbReference>
<dbReference type="CDD" id="cd00170">
    <property type="entry name" value="SEC14"/>
    <property type="match status" value="1"/>
</dbReference>